<evidence type="ECO:0000256" key="1">
    <source>
        <dbReference type="ARBA" id="ARBA00022729"/>
    </source>
</evidence>
<dbReference type="Gene3D" id="2.10.70.10">
    <property type="entry name" value="Complement Module, domain 1"/>
    <property type="match status" value="1"/>
</dbReference>
<dbReference type="InterPro" id="IPR000436">
    <property type="entry name" value="Sushi_SCR_CCP_dom"/>
</dbReference>
<dbReference type="PROSITE" id="PS50923">
    <property type="entry name" value="SUSHI"/>
    <property type="match status" value="1"/>
</dbReference>
<dbReference type="PROSITE" id="PS50041">
    <property type="entry name" value="C_TYPE_LECTIN_2"/>
    <property type="match status" value="1"/>
</dbReference>
<dbReference type="InterPro" id="IPR018378">
    <property type="entry name" value="C-type_lectin_CS"/>
</dbReference>
<keyword evidence="7" id="KW-1185">Reference proteome</keyword>
<feature type="domain" description="C-type lectin" evidence="4">
    <location>
        <begin position="221"/>
        <end position="333"/>
    </location>
</feature>
<dbReference type="Proteomes" id="UP000005408">
    <property type="component" value="Unassembled WGS sequence"/>
</dbReference>
<evidence type="ECO:0000256" key="3">
    <source>
        <dbReference type="PROSITE-ProRule" id="PRU00302"/>
    </source>
</evidence>
<dbReference type="Pfam" id="PF00059">
    <property type="entry name" value="Lectin_C"/>
    <property type="match status" value="1"/>
</dbReference>
<keyword evidence="1" id="KW-0732">Signal</keyword>
<proteinExistence type="predicted"/>
<dbReference type="EnsemblMetazoa" id="G7658.1">
    <property type="protein sequence ID" value="G7658.1:cds"/>
    <property type="gene ID" value="G7658"/>
</dbReference>
<dbReference type="PROSITE" id="PS00615">
    <property type="entry name" value="C_TYPE_LECTIN_1"/>
    <property type="match status" value="1"/>
</dbReference>
<dbReference type="InterPro" id="IPR016187">
    <property type="entry name" value="CTDL_fold"/>
</dbReference>
<dbReference type="AlphaFoldDB" id="A0A8W8NZ31"/>
<dbReference type="InterPro" id="IPR035976">
    <property type="entry name" value="Sushi/SCR/CCP_sf"/>
</dbReference>
<dbReference type="CDD" id="cd00037">
    <property type="entry name" value="CLECT"/>
    <property type="match status" value="1"/>
</dbReference>
<evidence type="ECO:0000313" key="7">
    <source>
        <dbReference type="Proteomes" id="UP000005408"/>
    </source>
</evidence>
<organism evidence="6 7">
    <name type="scientific">Magallana gigas</name>
    <name type="common">Pacific oyster</name>
    <name type="synonym">Crassostrea gigas</name>
    <dbReference type="NCBI Taxonomy" id="29159"/>
    <lineage>
        <taxon>Eukaryota</taxon>
        <taxon>Metazoa</taxon>
        <taxon>Spiralia</taxon>
        <taxon>Lophotrochozoa</taxon>
        <taxon>Mollusca</taxon>
        <taxon>Bivalvia</taxon>
        <taxon>Autobranchia</taxon>
        <taxon>Pteriomorphia</taxon>
        <taxon>Ostreida</taxon>
        <taxon>Ostreoidea</taxon>
        <taxon>Ostreidae</taxon>
        <taxon>Magallana</taxon>
    </lineage>
</organism>
<dbReference type="InterPro" id="IPR016186">
    <property type="entry name" value="C-type_lectin-like/link_sf"/>
</dbReference>
<evidence type="ECO:0000313" key="6">
    <source>
        <dbReference type="EnsemblMetazoa" id="G7658.1:cds"/>
    </source>
</evidence>
<evidence type="ECO:0000259" key="5">
    <source>
        <dbReference type="PROSITE" id="PS50923"/>
    </source>
</evidence>
<evidence type="ECO:0000259" key="4">
    <source>
        <dbReference type="PROSITE" id="PS50041"/>
    </source>
</evidence>
<dbReference type="InterPro" id="IPR001304">
    <property type="entry name" value="C-type_lectin-like"/>
</dbReference>
<sequence>MTTESANTSRLVTKIRWVVESANSLIKQWKYLQHVLPTSQIPYIGDFIRIVCAICNRYMKPLSNGNATEDESLGCKMLFLSKQVNALQQHVEEHHLDRRSVCWEPVDDLKGFPYLDEEQLRNLTCGIYQLRLSPSYAQEHLEGNCQIHVHKEEPVCSDPVPEIPNGYIAQKTFSPPSVTYGCDFGYIGVGNNTSSCVPGKIWSTPGYYCAPICGYGGVHSYGGKMYCVVPQARSWINAKDYCYQINAQLMEIESAEEQNWIASKVPGIGSFWIGLTDQEIEGMWRWSHSHSAPQNPQWLDGRPDGGTAENCAMLHSGRWDDFSCHDTMYFICEK</sequence>
<dbReference type="SUPFAM" id="SSF56436">
    <property type="entry name" value="C-type lectin-like"/>
    <property type="match status" value="1"/>
</dbReference>
<keyword evidence="3" id="KW-0768">Sushi</keyword>
<dbReference type="SMART" id="SM00034">
    <property type="entry name" value="CLECT"/>
    <property type="match status" value="1"/>
</dbReference>
<dbReference type="SUPFAM" id="SSF57535">
    <property type="entry name" value="Complement control module/SCR domain"/>
    <property type="match status" value="1"/>
</dbReference>
<reference evidence="6" key="1">
    <citation type="submission" date="2022-08" db="UniProtKB">
        <authorList>
            <consortium name="EnsemblMetazoa"/>
        </authorList>
    </citation>
    <scope>IDENTIFICATION</scope>
    <source>
        <strain evidence="6">05x7-T-G4-1.051#20</strain>
    </source>
</reference>
<name>A0A8W8NZ31_MAGGI</name>
<feature type="domain" description="Sushi" evidence="5">
    <location>
        <begin position="154"/>
        <end position="211"/>
    </location>
</feature>
<comment type="caution">
    <text evidence="3">Lacks conserved residue(s) required for the propagation of feature annotation.</text>
</comment>
<dbReference type="InterPro" id="IPR050111">
    <property type="entry name" value="C-type_lectin/snaclec_domain"/>
</dbReference>
<dbReference type="PANTHER" id="PTHR22803">
    <property type="entry name" value="MANNOSE, PHOSPHOLIPASE, LECTIN RECEPTOR RELATED"/>
    <property type="match status" value="1"/>
</dbReference>
<accession>A0A8W8NZ31</accession>
<feature type="disulfide bond" evidence="3">
    <location>
        <begin position="182"/>
        <end position="209"/>
    </location>
</feature>
<keyword evidence="2 3" id="KW-1015">Disulfide bond</keyword>
<evidence type="ECO:0000256" key="2">
    <source>
        <dbReference type="ARBA" id="ARBA00023157"/>
    </source>
</evidence>
<dbReference type="CDD" id="cd00033">
    <property type="entry name" value="CCP"/>
    <property type="match status" value="1"/>
</dbReference>
<protein>
    <submittedName>
        <fullName evidence="6">Uncharacterized protein</fullName>
    </submittedName>
</protein>
<dbReference type="Gene3D" id="3.10.100.10">
    <property type="entry name" value="Mannose-Binding Protein A, subunit A"/>
    <property type="match status" value="1"/>
</dbReference>